<evidence type="ECO:0000313" key="2">
    <source>
        <dbReference type="Proteomes" id="UP000327191"/>
    </source>
</evidence>
<accession>A0A5E7UDE3</accession>
<protein>
    <submittedName>
        <fullName evidence="1">Uncharacterized protein</fullName>
    </submittedName>
</protein>
<reference evidence="1 2" key="1">
    <citation type="submission" date="2019-09" db="EMBL/GenBank/DDBJ databases">
        <authorList>
            <person name="Chandra G."/>
            <person name="Truman W A."/>
        </authorList>
    </citation>
    <scope>NUCLEOTIDE SEQUENCE [LARGE SCALE GENOMIC DNA]</scope>
    <source>
        <strain evidence="1">PS938</strain>
    </source>
</reference>
<dbReference type="AlphaFoldDB" id="A0A5E7UDE3"/>
<dbReference type="InterPro" id="IPR036291">
    <property type="entry name" value="NAD(P)-bd_dom_sf"/>
</dbReference>
<evidence type="ECO:0000313" key="1">
    <source>
        <dbReference type="EMBL" id="VVQ05724.1"/>
    </source>
</evidence>
<proteinExistence type="predicted"/>
<gene>
    <name evidence="1" type="ORF">PS938_02962</name>
</gene>
<organism evidence="1 2">
    <name type="scientific">Pseudomonas fluorescens</name>
    <dbReference type="NCBI Taxonomy" id="294"/>
    <lineage>
        <taxon>Bacteria</taxon>
        <taxon>Pseudomonadati</taxon>
        <taxon>Pseudomonadota</taxon>
        <taxon>Gammaproteobacteria</taxon>
        <taxon>Pseudomonadales</taxon>
        <taxon>Pseudomonadaceae</taxon>
        <taxon>Pseudomonas</taxon>
    </lineage>
</organism>
<dbReference type="Proteomes" id="UP000327191">
    <property type="component" value="Unassembled WGS sequence"/>
</dbReference>
<name>A0A5E7UDE3_PSEFL</name>
<dbReference type="SUPFAM" id="SSF51735">
    <property type="entry name" value="NAD(P)-binding Rossmann-fold domains"/>
    <property type="match status" value="1"/>
</dbReference>
<dbReference type="EMBL" id="CABVJE010000012">
    <property type="protein sequence ID" value="VVQ05724.1"/>
    <property type="molecule type" value="Genomic_DNA"/>
</dbReference>
<sequence length="98" mass="10485">MAVARAIQSRCGAIVQTGWSQVQQAIRAKPSADYSVVNAGVHGKPRNQALELASPSICINSVTPAMVVQGTILESNRSGTLLTFNLFHQLRRNGQPAE</sequence>